<evidence type="ECO:0000313" key="1">
    <source>
        <dbReference type="EMBL" id="CAG4962583.1"/>
    </source>
</evidence>
<keyword evidence="2" id="KW-1185">Reference proteome</keyword>
<gene>
    <name evidence="1" type="ORF">PAPOLLO_LOCUS6814</name>
</gene>
<protein>
    <submittedName>
        <fullName evidence="1">(apollo) hypothetical protein</fullName>
    </submittedName>
</protein>
<sequence>MVEARIFTIFTDHKPLIFAFSKSKDKCTPSQFRHLDYIAQFTTDLKYLPGKENLVADELSSVEEITTAVEYDDLARAQDKDPELQNLLLHGSTLQLKRINSSSLRSVQPPRPYVTPQFRKQVFDTLYSLHHPGSSATVAATVLLPICLTKIRIARDTHRL</sequence>
<reference evidence="1" key="1">
    <citation type="submission" date="2021-04" db="EMBL/GenBank/DDBJ databases">
        <authorList>
            <person name="Tunstrom K."/>
        </authorList>
    </citation>
    <scope>NUCLEOTIDE SEQUENCE</scope>
</reference>
<accession>A0A8S3WIS3</accession>
<dbReference type="AlphaFoldDB" id="A0A8S3WIS3"/>
<dbReference type="EMBL" id="CAJQZP010000458">
    <property type="protein sequence ID" value="CAG4962583.1"/>
    <property type="molecule type" value="Genomic_DNA"/>
</dbReference>
<organism evidence="1 2">
    <name type="scientific">Parnassius apollo</name>
    <name type="common">Apollo butterfly</name>
    <name type="synonym">Papilio apollo</name>
    <dbReference type="NCBI Taxonomy" id="110799"/>
    <lineage>
        <taxon>Eukaryota</taxon>
        <taxon>Metazoa</taxon>
        <taxon>Ecdysozoa</taxon>
        <taxon>Arthropoda</taxon>
        <taxon>Hexapoda</taxon>
        <taxon>Insecta</taxon>
        <taxon>Pterygota</taxon>
        <taxon>Neoptera</taxon>
        <taxon>Endopterygota</taxon>
        <taxon>Lepidoptera</taxon>
        <taxon>Glossata</taxon>
        <taxon>Ditrysia</taxon>
        <taxon>Papilionoidea</taxon>
        <taxon>Papilionidae</taxon>
        <taxon>Parnassiinae</taxon>
        <taxon>Parnassini</taxon>
        <taxon>Parnassius</taxon>
        <taxon>Parnassius</taxon>
    </lineage>
</organism>
<name>A0A8S3WIS3_PARAO</name>
<evidence type="ECO:0000313" key="2">
    <source>
        <dbReference type="Proteomes" id="UP000691718"/>
    </source>
</evidence>
<dbReference type="OrthoDB" id="6926834at2759"/>
<comment type="caution">
    <text evidence="1">The sequence shown here is derived from an EMBL/GenBank/DDBJ whole genome shotgun (WGS) entry which is preliminary data.</text>
</comment>
<dbReference type="Proteomes" id="UP000691718">
    <property type="component" value="Unassembled WGS sequence"/>
</dbReference>
<proteinExistence type="predicted"/>